<gene>
    <name evidence="3" type="ORF">mr_0625</name>
</gene>
<feature type="domain" description="dTDP-4-dehydro-6-deoxy-alpha-D-glucopyranose 2,3-dehydratase" evidence="2">
    <location>
        <begin position="41"/>
        <end position="248"/>
    </location>
</feature>
<dbReference type="InterPro" id="IPR005212">
    <property type="entry name" value="EvaA-like"/>
</dbReference>
<protein>
    <submittedName>
        <fullName evidence="3">Rif-Orf18</fullName>
    </submittedName>
</protein>
<dbReference type="Gene3D" id="3.90.79.40">
    <property type="entry name" value="EvaA sugar 2,3-dehydratase subunit"/>
    <property type="match status" value="2"/>
</dbReference>
<reference evidence="3" key="1">
    <citation type="journal article" date="2018" name="Appl. Environ. Microbiol.">
        <title>Discovery of 16-demethylrifamycins by Removing Predominant Polyketide Biosynthetic Pathway in Micromonospora sp. TP-A0468.</title>
        <authorList>
            <person name="Zhou Q."/>
            <person name="Luo G.C."/>
            <person name="Zhang H."/>
            <person name="Tang G.L."/>
        </authorList>
    </citation>
    <scope>NUCLEOTIDE SEQUENCE</scope>
    <source>
        <strain evidence="3">TP-A0468</strain>
    </source>
</reference>
<dbReference type="EMBL" id="MH311780">
    <property type="protein sequence ID" value="AZO92760.1"/>
    <property type="molecule type" value="Genomic_DNA"/>
</dbReference>
<dbReference type="GO" id="GO:0016829">
    <property type="term" value="F:lyase activity"/>
    <property type="evidence" value="ECO:0007669"/>
    <property type="project" value="InterPro"/>
</dbReference>
<evidence type="ECO:0000259" key="2">
    <source>
        <dbReference type="Pfam" id="PF03559"/>
    </source>
</evidence>
<proteinExistence type="predicted"/>
<evidence type="ECO:0000313" key="3">
    <source>
        <dbReference type="EMBL" id="AZO92760.1"/>
    </source>
</evidence>
<name>A0A3S9GVF0_9ACTN</name>
<organism evidence="3">
    <name type="scientific">Micromonospora okii</name>
    <dbReference type="NCBI Taxonomy" id="1182970"/>
    <lineage>
        <taxon>Bacteria</taxon>
        <taxon>Bacillati</taxon>
        <taxon>Actinomycetota</taxon>
        <taxon>Actinomycetes</taxon>
        <taxon>Micromonosporales</taxon>
        <taxon>Micromonosporaceae</taxon>
        <taxon>Micromonospora</taxon>
    </lineage>
</organism>
<sequence length="471" mass="52137">MRTPTLSGPPRLPVPRPRESPSIRDRIAASARAEGLHTTTEDVVRWLDERRRSPEFDVRRIPFDALDAWSFAPGTGDLVHRSGRFFAVTGLHVTELGEPHGDGPARDWHQPIIEQPEVGILGILAKEFGGVLHFLMQAKMEPGNPNVVQLSPTVQATRSNYTRAHRGAAVRYVEHFVAPAPGRVIADVLQSEHGSWFLRKSNRNMVVETTGEVDLLPDYRWLTLRQIHDLLRLDNTVNMDARTVLSCLPDAEPDGTALMPDVELLSWFTGQRTRHHVRARRTGLGDVPGWQRDRHAIRHEHGRYFSVVAVAVAAANREVAGWTQPLIEPTAPGVVAFYTRTFGGVRHVLVHALAEGGFLDTVELAPTVQGVPLNYAHLDPADRPPLLDHAATVADAALRYRVTHSEEGGRFLNAESRYLIVDADGLPEVPVEPPDGYAWVTPGQLAALSRHGHYLNVQARTLLACLRCLPA</sequence>
<accession>A0A3S9GVF0</accession>
<dbReference type="RefSeq" id="WP_229402156.1">
    <property type="nucleotide sequence ID" value="NZ_BBZF01000021.1"/>
</dbReference>
<feature type="region of interest" description="Disordered" evidence="1">
    <location>
        <begin position="1"/>
        <end position="23"/>
    </location>
</feature>
<feature type="domain" description="dTDP-4-dehydro-6-deoxy-alpha-D-glucopyranose 2,3-dehydratase" evidence="2">
    <location>
        <begin position="262"/>
        <end position="466"/>
    </location>
</feature>
<evidence type="ECO:0000256" key="1">
    <source>
        <dbReference type="SAM" id="MobiDB-lite"/>
    </source>
</evidence>
<dbReference type="AlphaFoldDB" id="A0A3S9GVF0"/>
<dbReference type="Pfam" id="PF03559">
    <property type="entry name" value="Hexose_dehydrat"/>
    <property type="match status" value="2"/>
</dbReference>
<dbReference type="InterPro" id="IPR038153">
    <property type="entry name" value="EvaA-like_sf"/>
</dbReference>